<proteinExistence type="predicted"/>
<reference evidence="2 3" key="1">
    <citation type="submission" date="2020-04" db="EMBL/GenBank/DDBJ databases">
        <title>MicrobeNet Type strains.</title>
        <authorList>
            <person name="Nicholson A.C."/>
        </authorList>
    </citation>
    <scope>NUCLEOTIDE SEQUENCE [LARGE SCALE GENOMIC DNA]</scope>
    <source>
        <strain evidence="2 3">ATCC BAA-788</strain>
    </source>
</reference>
<dbReference type="InterPro" id="IPR027785">
    <property type="entry name" value="UvrD-like_helicase_C"/>
</dbReference>
<keyword evidence="2" id="KW-0067">ATP-binding</keyword>
<dbReference type="InterPro" id="IPR027417">
    <property type="entry name" value="P-loop_NTPase"/>
</dbReference>
<name>A0A7X6KT60_9CELL</name>
<gene>
    <name evidence="2" type="ORF">HGA03_02330</name>
</gene>
<organism evidence="2 3">
    <name type="scientific">Cellulomonas denverensis</name>
    <dbReference type="NCBI Taxonomy" id="264297"/>
    <lineage>
        <taxon>Bacteria</taxon>
        <taxon>Bacillati</taxon>
        <taxon>Actinomycetota</taxon>
        <taxon>Actinomycetes</taxon>
        <taxon>Micrococcales</taxon>
        <taxon>Cellulomonadaceae</taxon>
        <taxon>Cellulomonas</taxon>
    </lineage>
</organism>
<dbReference type="AlphaFoldDB" id="A0A7X6KT60"/>
<dbReference type="Gene3D" id="3.40.50.300">
    <property type="entry name" value="P-loop containing nucleotide triphosphate hydrolases"/>
    <property type="match status" value="2"/>
</dbReference>
<evidence type="ECO:0000259" key="1">
    <source>
        <dbReference type="Pfam" id="PF13538"/>
    </source>
</evidence>
<comment type="caution">
    <text evidence="2">The sequence shown here is derived from an EMBL/GenBank/DDBJ whole genome shotgun (WGS) entry which is preliminary data.</text>
</comment>
<evidence type="ECO:0000313" key="2">
    <source>
        <dbReference type="EMBL" id="NKY21499.1"/>
    </source>
</evidence>
<dbReference type="GO" id="GO:0005524">
    <property type="term" value="F:ATP binding"/>
    <property type="evidence" value="ECO:0007669"/>
    <property type="project" value="UniProtKB-KW"/>
</dbReference>
<keyword evidence="3" id="KW-1185">Reference proteome</keyword>
<evidence type="ECO:0000313" key="3">
    <source>
        <dbReference type="Proteomes" id="UP000581206"/>
    </source>
</evidence>
<feature type="domain" description="UvrD-like helicase C-terminal" evidence="1">
    <location>
        <begin position="573"/>
        <end position="620"/>
    </location>
</feature>
<dbReference type="EMBL" id="JAAXOX010000001">
    <property type="protein sequence ID" value="NKY21499.1"/>
    <property type="molecule type" value="Genomic_DNA"/>
</dbReference>
<sequence length="718" mass="80024">MTLEVVQGESRNRAVAEQLATALGRTVDEGVLYLGYPVLATADDRVDIDALLVTREHGLVALLLSDEVPQSPAEWDEVIAEQDRLYAVLEGYLSRHEGLRTGRRLAVVPSTATVFADVPPEHPKPEGEGFYGTLGELDEWLRGLGGISENVEHNVHAALQRVTTIKPRKKRAQVTQSDSRGAKIKSIEKGIANLDRWQKQAAIESPDGPQRIRGLAGSGKTVVLALKAAYWHTTHPEWRIAITFHSRALYQQIDDLVTRFTFEHINDRPDPERMQIVHSWGSRGRAGVYSQIAQALGETPRDWSYASGKYGMDDAFRGICAELLAVAQNTIVNPIFDAVLIDEAQDLPPEFFQLVYLFTRKPKRIVWGYDELQRLSEAAMPSTQELFGSTAAGAPRVNLDAAPGSPRRDIVLPVCYRNTPWALATAHALGVGIYRKEGLLQHPDEAKLWQDIGYDVVHGELVPGAPVALKRSSESYPSYFPELLDPVDAVQVLRFDDEDAQDAWIAKEIAKNLESDELEPDDILIVLPDTYRAKSRGPRLMRHLHRRNIPSHLAGVNTSADEIFQPGSVAIAHIFRAKGNEAPMVYVLDAHYTATNFNAVSRRNTLFTAITRSRAWVRIVGWGDQMAAIMSEVEQTIAKNFQLEFTIPTGPQLDQLRHIHRDRPEHEEETVRRATEGVQAFLEAIDRGEMDLLDLPPNVRTRLSRLQAGTGDPDADVI</sequence>
<dbReference type="Proteomes" id="UP000581206">
    <property type="component" value="Unassembled WGS sequence"/>
</dbReference>
<accession>A0A7X6KT60</accession>
<dbReference type="Pfam" id="PF13538">
    <property type="entry name" value="UvrD_C_2"/>
    <property type="match status" value="1"/>
</dbReference>
<keyword evidence="2" id="KW-0547">Nucleotide-binding</keyword>
<dbReference type="SUPFAM" id="SSF52540">
    <property type="entry name" value="P-loop containing nucleoside triphosphate hydrolases"/>
    <property type="match status" value="1"/>
</dbReference>
<protein>
    <submittedName>
        <fullName evidence="2">ATP-binding domain-containing protein</fullName>
    </submittedName>
</protein>